<accession>A0A1S9RMA5</accession>
<organism evidence="3 4">
    <name type="scientific">Penicillium brasilianum</name>
    <dbReference type="NCBI Taxonomy" id="104259"/>
    <lineage>
        <taxon>Eukaryota</taxon>
        <taxon>Fungi</taxon>
        <taxon>Dikarya</taxon>
        <taxon>Ascomycota</taxon>
        <taxon>Pezizomycotina</taxon>
        <taxon>Eurotiomycetes</taxon>
        <taxon>Eurotiomycetidae</taxon>
        <taxon>Eurotiales</taxon>
        <taxon>Aspergillaceae</taxon>
        <taxon>Penicillium</taxon>
    </lineage>
</organism>
<dbReference type="Gene3D" id="3.40.50.150">
    <property type="entry name" value="Vaccinia Virus protein VP39"/>
    <property type="match status" value="1"/>
</dbReference>
<dbReference type="PANTHER" id="PTHR43591">
    <property type="entry name" value="METHYLTRANSFERASE"/>
    <property type="match status" value="1"/>
</dbReference>
<dbReference type="CDD" id="cd02440">
    <property type="entry name" value="AdoMet_MTases"/>
    <property type="match status" value="1"/>
</dbReference>
<dbReference type="InterPro" id="IPR041698">
    <property type="entry name" value="Methyltransf_25"/>
</dbReference>
<dbReference type="InterPro" id="IPR029063">
    <property type="entry name" value="SAM-dependent_MTases_sf"/>
</dbReference>
<evidence type="ECO:0000313" key="4">
    <source>
        <dbReference type="Proteomes" id="UP000190744"/>
    </source>
</evidence>
<proteinExistence type="predicted"/>
<dbReference type="GO" id="GO:0032259">
    <property type="term" value="P:methylation"/>
    <property type="evidence" value="ECO:0007669"/>
    <property type="project" value="UniProtKB-KW"/>
</dbReference>
<evidence type="ECO:0000313" key="3">
    <source>
        <dbReference type="EMBL" id="OOQ86659.1"/>
    </source>
</evidence>
<dbReference type="SUPFAM" id="SSF53335">
    <property type="entry name" value="S-adenosyl-L-methionine-dependent methyltransferases"/>
    <property type="match status" value="1"/>
</dbReference>
<keyword evidence="3" id="KW-0808">Transferase</keyword>
<gene>
    <name evidence="3" type="ORF">PEBR_20678</name>
</gene>
<dbReference type="Pfam" id="PF13649">
    <property type="entry name" value="Methyltransf_25"/>
    <property type="match status" value="1"/>
</dbReference>
<dbReference type="Proteomes" id="UP000190744">
    <property type="component" value="Unassembled WGS sequence"/>
</dbReference>
<evidence type="ECO:0000256" key="1">
    <source>
        <dbReference type="SAM" id="MobiDB-lite"/>
    </source>
</evidence>
<dbReference type="GO" id="GO:0008168">
    <property type="term" value="F:methyltransferase activity"/>
    <property type="evidence" value="ECO:0007669"/>
    <property type="project" value="UniProtKB-KW"/>
</dbReference>
<name>A0A1S9RMA5_PENBI</name>
<dbReference type="PANTHER" id="PTHR43591:SF50">
    <property type="entry name" value="METHYLTRANSFERASE DOMAIN-CONTAINING PROTEIN-RELATED"/>
    <property type="match status" value="1"/>
</dbReference>
<reference evidence="4" key="1">
    <citation type="submission" date="2015-09" db="EMBL/GenBank/DDBJ databases">
        <authorList>
            <person name="Fill T.P."/>
            <person name="Baretta J.F."/>
            <person name="de Almeida L.G."/>
            <person name="Rocha M."/>
            <person name="de Souza D.H."/>
            <person name="Malavazi I."/>
            <person name="Cerdeira L.T."/>
            <person name="Hong H."/>
            <person name="Samborskyy M."/>
            <person name="de Vasconcelos A.T."/>
            <person name="Leadlay P."/>
            <person name="Rodrigues-Filho E."/>
        </authorList>
    </citation>
    <scope>NUCLEOTIDE SEQUENCE [LARGE SCALE GENOMIC DNA]</scope>
    <source>
        <strain evidence="4">LaBioMMi 136</strain>
    </source>
</reference>
<sequence>MGSHASDEKIYLLGRDEAETERYVFSMKFSTQRIKSRDTHEEKILISIGADTISQPFSPYSHSLKFPTFPESHTFSPLRSKVPGRQTPCRGCHKAPRDLDGAMQDPTVRHPIHATPTFLDAVSAVWEPLNKQHRFLLAISGDELIHPSIPKEEITAVADLGTGTGIWLEDLATKFPNPSSLELHGFDISPAQFPTAHEIIGPGKTRIPLSVHDALQPYPPEHIGRYDLVHIRLLTAGLKQGDYAVVLKNARELLKPNGYIQWEEVDTTVFVTNATPELPAITTMRNTVIEAMLKLGLWPFAPPKVYDVIRTGGFHNIHKEIYTTEGKEHLHKIAPKWVAGVMRAMVPPSMLVLGQAGSEEEAKGKVTVLIEEFETHCQEALALASFGVSVGQRCD</sequence>
<dbReference type="EMBL" id="LJBN01000136">
    <property type="protein sequence ID" value="OOQ86659.1"/>
    <property type="molecule type" value="Genomic_DNA"/>
</dbReference>
<comment type="caution">
    <text evidence="3">The sequence shown here is derived from an EMBL/GenBank/DDBJ whole genome shotgun (WGS) entry which is preliminary data.</text>
</comment>
<dbReference type="AlphaFoldDB" id="A0A1S9RMA5"/>
<feature type="domain" description="Methyltransferase" evidence="2">
    <location>
        <begin position="157"/>
        <end position="258"/>
    </location>
</feature>
<keyword evidence="3" id="KW-0489">Methyltransferase</keyword>
<feature type="region of interest" description="Disordered" evidence="1">
    <location>
        <begin position="75"/>
        <end position="103"/>
    </location>
</feature>
<protein>
    <submittedName>
        <fullName evidence="3">LaeA-like methyltransferase</fullName>
    </submittedName>
</protein>
<evidence type="ECO:0000259" key="2">
    <source>
        <dbReference type="Pfam" id="PF13649"/>
    </source>
</evidence>